<protein>
    <submittedName>
        <fullName evidence="2">Uncharacterized protein</fullName>
    </submittedName>
</protein>
<evidence type="ECO:0000256" key="1">
    <source>
        <dbReference type="SAM" id="Coils"/>
    </source>
</evidence>
<dbReference type="AlphaFoldDB" id="A0A1R2AKQ1"/>
<proteinExistence type="predicted"/>
<feature type="coiled-coil region" evidence="1">
    <location>
        <begin position="60"/>
        <end position="87"/>
    </location>
</feature>
<keyword evidence="1" id="KW-0175">Coiled coil</keyword>
<accession>A0A1R2AKQ1</accession>
<dbReference type="Proteomes" id="UP000187209">
    <property type="component" value="Unassembled WGS sequence"/>
</dbReference>
<gene>
    <name evidence="2" type="ORF">SteCoe_39822</name>
</gene>
<evidence type="ECO:0000313" key="2">
    <source>
        <dbReference type="EMBL" id="OMJ65015.1"/>
    </source>
</evidence>
<evidence type="ECO:0000313" key="3">
    <source>
        <dbReference type="Proteomes" id="UP000187209"/>
    </source>
</evidence>
<organism evidence="2 3">
    <name type="scientific">Stentor coeruleus</name>
    <dbReference type="NCBI Taxonomy" id="5963"/>
    <lineage>
        <taxon>Eukaryota</taxon>
        <taxon>Sar</taxon>
        <taxon>Alveolata</taxon>
        <taxon>Ciliophora</taxon>
        <taxon>Postciliodesmatophora</taxon>
        <taxon>Heterotrichea</taxon>
        <taxon>Heterotrichida</taxon>
        <taxon>Stentoridae</taxon>
        <taxon>Stentor</taxon>
    </lineage>
</organism>
<reference evidence="2 3" key="1">
    <citation type="submission" date="2016-11" db="EMBL/GenBank/DDBJ databases">
        <title>The macronuclear genome of Stentor coeruleus: a giant cell with tiny introns.</title>
        <authorList>
            <person name="Slabodnick M."/>
            <person name="Ruby J.G."/>
            <person name="Reiff S.B."/>
            <person name="Swart E.C."/>
            <person name="Gosai S."/>
            <person name="Prabakaran S."/>
            <person name="Witkowska E."/>
            <person name="Larue G.E."/>
            <person name="Fisher S."/>
            <person name="Freeman R.M."/>
            <person name="Gunawardena J."/>
            <person name="Chu W."/>
            <person name="Stover N.A."/>
            <person name="Gregory B.D."/>
            <person name="Nowacki M."/>
            <person name="Derisi J."/>
            <person name="Roy S.W."/>
            <person name="Marshall W.F."/>
            <person name="Sood P."/>
        </authorList>
    </citation>
    <scope>NUCLEOTIDE SEQUENCE [LARGE SCALE GENOMIC DNA]</scope>
    <source>
        <strain evidence="2">WM001</strain>
    </source>
</reference>
<comment type="caution">
    <text evidence="2">The sequence shown here is derived from an EMBL/GenBank/DDBJ whole genome shotgun (WGS) entry which is preliminary data.</text>
</comment>
<keyword evidence="3" id="KW-1185">Reference proteome</keyword>
<name>A0A1R2AKQ1_9CILI</name>
<dbReference type="EMBL" id="MPUH01002560">
    <property type="protein sequence ID" value="OMJ65015.1"/>
    <property type="molecule type" value="Genomic_DNA"/>
</dbReference>
<sequence length="166" mass="19303">MITRNPKVADAINRSQKQIACIDSVLNTSNNTDNSYPSRKASRLLDYSEDLEPEDMFYQNKSYERALDELNLKIKILESKAIEDQKLLETLRSKVKASQANDKLMVSKLEYENVQADKVIRSLKETLAIGLEEENRILKQEYERLLRSGGFEENKGHKEHDQMMYE</sequence>